<name>A0ABX2ZDT7_PAEPO</name>
<dbReference type="Proteomes" id="UP000094974">
    <property type="component" value="Unassembled WGS sequence"/>
</dbReference>
<proteinExistence type="predicted"/>
<evidence type="ECO:0000313" key="2">
    <source>
        <dbReference type="EMBL" id="ODA08486.1"/>
    </source>
</evidence>
<comment type="caution">
    <text evidence="2">The sequence shown here is derived from an EMBL/GenBank/DDBJ whole genome shotgun (WGS) entry which is preliminary data.</text>
</comment>
<dbReference type="RefSeq" id="WP_068939804.1">
    <property type="nucleotide sequence ID" value="NZ_LYND01000129.1"/>
</dbReference>
<evidence type="ECO:0000313" key="3">
    <source>
        <dbReference type="Proteomes" id="UP000094974"/>
    </source>
</evidence>
<dbReference type="InterPro" id="IPR036388">
    <property type="entry name" value="WH-like_DNA-bd_sf"/>
</dbReference>
<keyword evidence="3" id="KW-1185">Reference proteome</keyword>
<dbReference type="InterPro" id="IPR036390">
    <property type="entry name" value="WH_DNA-bd_sf"/>
</dbReference>
<evidence type="ECO:0000259" key="1">
    <source>
        <dbReference type="Pfam" id="PF01726"/>
    </source>
</evidence>
<dbReference type="EMBL" id="LYND01000129">
    <property type="protein sequence ID" value="ODA08486.1"/>
    <property type="molecule type" value="Genomic_DNA"/>
</dbReference>
<dbReference type="SUPFAM" id="SSF46785">
    <property type="entry name" value="Winged helix' DNA-binding domain"/>
    <property type="match status" value="1"/>
</dbReference>
<gene>
    <name evidence="2" type="ORF">A7312_03490</name>
</gene>
<reference evidence="3" key="1">
    <citation type="submission" date="2016-05" db="EMBL/GenBank/DDBJ databases">
        <title>Whole genome shotgun sequencing of cultured foodborne pathogen.</title>
        <authorList>
            <person name="Zheng J."/>
            <person name="Timme R."/>
            <person name="Allard M."/>
            <person name="Strain E."/>
            <person name="Luo Y."/>
            <person name="Brown E."/>
        </authorList>
    </citation>
    <scope>NUCLEOTIDE SEQUENCE [LARGE SCALE GENOMIC DNA]</scope>
    <source>
        <strain evidence="3">CFSAN034343</strain>
    </source>
</reference>
<dbReference type="InterPro" id="IPR006199">
    <property type="entry name" value="LexA_DNA-bd_dom"/>
</dbReference>
<feature type="domain" description="LexA repressor DNA-binding" evidence="1">
    <location>
        <begin position="1"/>
        <end position="65"/>
    </location>
</feature>
<organism evidence="2 3">
    <name type="scientific">Paenibacillus polymyxa</name>
    <name type="common">Bacillus polymyxa</name>
    <dbReference type="NCBI Taxonomy" id="1406"/>
    <lineage>
        <taxon>Bacteria</taxon>
        <taxon>Bacillati</taxon>
        <taxon>Bacillota</taxon>
        <taxon>Bacilli</taxon>
        <taxon>Bacillales</taxon>
        <taxon>Paenibacillaceae</taxon>
        <taxon>Paenibacillus</taxon>
    </lineage>
</organism>
<protein>
    <recommendedName>
        <fullName evidence="1">LexA repressor DNA-binding domain-containing protein</fullName>
    </recommendedName>
</protein>
<accession>A0ABX2ZDT7</accession>
<dbReference type="Pfam" id="PF01726">
    <property type="entry name" value="LexA_DNA_bind"/>
    <property type="match status" value="1"/>
</dbReference>
<sequence>MMKLTSKELRALSYIEQFIEVSKYPPTVRELQVGLGLASTSTAYGYMERLQKKGYIERGENMPRALKVLPYAH</sequence>
<dbReference type="Gene3D" id="1.10.10.10">
    <property type="entry name" value="Winged helix-like DNA-binding domain superfamily/Winged helix DNA-binding domain"/>
    <property type="match status" value="1"/>
</dbReference>